<dbReference type="GO" id="GO:0000978">
    <property type="term" value="F:RNA polymerase II cis-regulatory region sequence-specific DNA binding"/>
    <property type="evidence" value="ECO:0007669"/>
    <property type="project" value="TreeGrafter"/>
</dbReference>
<evidence type="ECO:0000259" key="13">
    <source>
        <dbReference type="PROSITE" id="PS50805"/>
    </source>
</evidence>
<dbReference type="SMART" id="SM00349">
    <property type="entry name" value="KRAB"/>
    <property type="match status" value="1"/>
</dbReference>
<evidence type="ECO:0000256" key="10">
    <source>
        <dbReference type="PROSITE-ProRule" id="PRU00042"/>
    </source>
</evidence>
<dbReference type="Gene3D" id="3.30.160.60">
    <property type="entry name" value="Classic Zinc Finger"/>
    <property type="match status" value="5"/>
</dbReference>
<dbReference type="SUPFAM" id="SSF57667">
    <property type="entry name" value="beta-beta-alpha zinc fingers"/>
    <property type="match status" value="3"/>
</dbReference>
<dbReference type="SUPFAM" id="SSF109640">
    <property type="entry name" value="KRAB domain (Kruppel-associated box)"/>
    <property type="match status" value="1"/>
</dbReference>
<keyword evidence="8" id="KW-0804">Transcription</keyword>
<dbReference type="FunFam" id="3.30.160.60:FF:001271">
    <property type="entry name" value="Zinc finger protein 282"/>
    <property type="match status" value="1"/>
</dbReference>
<protein>
    <recommendedName>
        <fullName evidence="15">Zinc finger protein 282</fullName>
    </recommendedName>
</protein>
<evidence type="ECO:0000256" key="5">
    <source>
        <dbReference type="ARBA" id="ARBA00022833"/>
    </source>
</evidence>
<keyword evidence="3" id="KW-0677">Repeat</keyword>
<feature type="region of interest" description="Disordered" evidence="11">
    <location>
        <begin position="171"/>
        <end position="192"/>
    </location>
</feature>
<feature type="domain" description="KRAB" evidence="13">
    <location>
        <begin position="130"/>
        <end position="203"/>
    </location>
</feature>
<sequence length="542" mass="60400">MTYARILPLNQKALGHSRESSSSGLAPEERSCAVKVVGDIVGRGEEGGCPGQPAAQSGGADKKKLASCEKTVADLGNQLEGKWAVLGTLLQEYGLLQRRLENMENLLRNRNFWVLRLPPGSKGEVPKVPVTFVDIAVYFSEDEWKNLDEWQKELYNNLVKENYKTLMSLDTEGTVPKPDAPSQVEPREEPCVWEQRDPEEREILMDPDTGAEPLVPAQDSSSQVKREEALCVRSQRGLEERAIPTESITDSPASAQDLLSRIKQEEHPCVWDQQDLAERDIPTDPNSESLISAHDILSWIKQEEQPYPWGPRDSMEGELGLDSGPSDVLSRQPLARLYQGTIPFPSGGWQSLDFGAPLTAKVAENQGPEEKATLCGPQQRFLGGLAGQLSPHGGESAPVPCGQGADGCGKSFGVRKSLIIHHRSHTKERPYECAECEKSFNCHSGLIRHQMTHRGERPYKCSECEKTYSRKEHLQNHQRLHTGERPFQCALCGKSFIRKQNLLKHQRIHTGERPYTCGECGKSFRYKESLKDHLRVHCGGPG</sequence>
<dbReference type="AlphaFoldDB" id="D2HN15"/>
<dbReference type="InterPro" id="IPR013087">
    <property type="entry name" value="Znf_C2H2_type"/>
</dbReference>
<evidence type="ECO:0000256" key="1">
    <source>
        <dbReference type="ARBA" id="ARBA00004123"/>
    </source>
</evidence>
<proteinExistence type="predicted"/>
<evidence type="ECO:0000256" key="3">
    <source>
        <dbReference type="ARBA" id="ARBA00022737"/>
    </source>
</evidence>
<comment type="subcellular location">
    <subcellularLocation>
        <location evidence="1">Nucleus</location>
    </subcellularLocation>
</comment>
<dbReference type="FunFam" id="3.30.160.60:FF:002716">
    <property type="entry name" value="Zinc finger protein 212"/>
    <property type="match status" value="1"/>
</dbReference>
<dbReference type="GO" id="GO:0000981">
    <property type="term" value="F:DNA-binding transcription factor activity, RNA polymerase II-specific"/>
    <property type="evidence" value="ECO:0007669"/>
    <property type="project" value="TreeGrafter"/>
</dbReference>
<accession>D2HN15</accession>
<dbReference type="PANTHER" id="PTHR24384">
    <property type="entry name" value="FINGER PUTATIVE TRANSCRIPTION FACTOR FAMILY-RELATED"/>
    <property type="match status" value="1"/>
</dbReference>
<dbReference type="InterPro" id="IPR001909">
    <property type="entry name" value="KRAB"/>
</dbReference>
<dbReference type="InParanoid" id="D2HN15"/>
<keyword evidence="6" id="KW-0805">Transcription regulation</keyword>
<name>D2HN15_AILME</name>
<keyword evidence="7" id="KW-0238">DNA-binding</keyword>
<dbReference type="Gene3D" id="6.10.140.140">
    <property type="match status" value="1"/>
</dbReference>
<keyword evidence="2" id="KW-0479">Metal-binding</keyword>
<dbReference type="InterPro" id="IPR036236">
    <property type="entry name" value="Znf_C2H2_sf"/>
</dbReference>
<dbReference type="EMBL" id="GL193067">
    <property type="protein sequence ID" value="EFB29045.1"/>
    <property type="molecule type" value="Genomic_DNA"/>
</dbReference>
<feature type="domain" description="C2H2-type" evidence="12">
    <location>
        <begin position="459"/>
        <end position="486"/>
    </location>
</feature>
<dbReference type="InterPro" id="IPR036051">
    <property type="entry name" value="KRAB_dom_sf"/>
</dbReference>
<evidence type="ECO:0000256" key="7">
    <source>
        <dbReference type="ARBA" id="ARBA00023125"/>
    </source>
</evidence>
<dbReference type="PROSITE" id="PS00028">
    <property type="entry name" value="ZINC_FINGER_C2H2_1"/>
    <property type="match status" value="4"/>
</dbReference>
<feature type="domain" description="C2H2-type" evidence="12">
    <location>
        <begin position="431"/>
        <end position="458"/>
    </location>
</feature>
<evidence type="ECO:0000256" key="11">
    <source>
        <dbReference type="SAM" id="MobiDB-lite"/>
    </source>
</evidence>
<dbReference type="PANTHER" id="PTHR24384:SF243">
    <property type="entry name" value="ZINC FINGER PROTEIN 777"/>
    <property type="match status" value="1"/>
</dbReference>
<dbReference type="SMART" id="SM00355">
    <property type="entry name" value="ZnF_C2H2"/>
    <property type="match status" value="5"/>
</dbReference>
<dbReference type="Pfam" id="PF01352">
    <property type="entry name" value="KRAB"/>
    <property type="match status" value="1"/>
</dbReference>
<keyword evidence="5" id="KW-0862">Zinc</keyword>
<dbReference type="FunFam" id="3.30.160.60:FF:000624">
    <property type="entry name" value="zinc finger protein 697"/>
    <property type="match status" value="1"/>
</dbReference>
<feature type="domain" description="C2H2-type" evidence="12">
    <location>
        <begin position="487"/>
        <end position="514"/>
    </location>
</feature>
<keyword evidence="4 10" id="KW-0863">Zinc-finger</keyword>
<evidence type="ECO:0000256" key="4">
    <source>
        <dbReference type="ARBA" id="ARBA00022771"/>
    </source>
</evidence>
<evidence type="ECO:0000256" key="6">
    <source>
        <dbReference type="ARBA" id="ARBA00023015"/>
    </source>
</evidence>
<dbReference type="Pfam" id="PF00096">
    <property type="entry name" value="zf-C2H2"/>
    <property type="match status" value="3"/>
</dbReference>
<dbReference type="InterPro" id="IPR050752">
    <property type="entry name" value="C2H2-ZF_domain"/>
</dbReference>
<evidence type="ECO:0008006" key="15">
    <source>
        <dbReference type="Google" id="ProtNLM"/>
    </source>
</evidence>
<dbReference type="GO" id="GO:0005634">
    <property type="term" value="C:nucleus"/>
    <property type="evidence" value="ECO:0007669"/>
    <property type="project" value="UniProtKB-SubCell"/>
</dbReference>
<gene>
    <name evidence="14" type="ORF">PANDA_013048</name>
</gene>
<dbReference type="PROSITE" id="PS50157">
    <property type="entry name" value="ZINC_FINGER_C2H2_2"/>
    <property type="match status" value="5"/>
</dbReference>
<dbReference type="GO" id="GO:0008270">
    <property type="term" value="F:zinc ion binding"/>
    <property type="evidence" value="ECO:0007669"/>
    <property type="project" value="UniProtKB-KW"/>
</dbReference>
<dbReference type="FunFam" id="3.30.160.60:FF:001415">
    <property type="entry name" value="zinc finger protein 282"/>
    <property type="match status" value="1"/>
</dbReference>
<reference evidence="14" key="1">
    <citation type="journal article" date="2010" name="Nature">
        <title>The sequence and de novo assembly of the giant panda genome.</title>
        <authorList>
            <person name="Li R."/>
            <person name="Fan W."/>
            <person name="Tian G."/>
            <person name="Zhu H."/>
            <person name="He L."/>
            <person name="Cai J."/>
            <person name="Huang Q."/>
            <person name="Cai Q."/>
            <person name="Li B."/>
            <person name="Bai Y."/>
            <person name="Zhang Z."/>
            <person name="Zhang Y."/>
            <person name="Wang W."/>
            <person name="Li J."/>
            <person name="Wei F."/>
            <person name="Li H."/>
            <person name="Jian M."/>
            <person name="Li J."/>
            <person name="Zhang Z."/>
            <person name="Nielsen R."/>
            <person name="Li D."/>
            <person name="Gu W."/>
            <person name="Yang Z."/>
            <person name="Xuan Z."/>
            <person name="Ryder O.A."/>
            <person name="Leung F.C."/>
            <person name="Zhou Y."/>
            <person name="Cao J."/>
            <person name="Sun X."/>
            <person name="Fu Y."/>
            <person name="Fang X."/>
            <person name="Guo X."/>
            <person name="Wang B."/>
            <person name="Hou R."/>
            <person name="Shen F."/>
            <person name="Mu B."/>
            <person name="Ni P."/>
            <person name="Lin R."/>
            <person name="Qian W."/>
            <person name="Wang G."/>
            <person name="Yu C."/>
            <person name="Nie W."/>
            <person name="Wang J."/>
            <person name="Wu Z."/>
            <person name="Liang H."/>
            <person name="Min J."/>
            <person name="Wu Q."/>
            <person name="Cheng S."/>
            <person name="Ruan J."/>
            <person name="Wang M."/>
            <person name="Shi Z."/>
            <person name="Wen M."/>
            <person name="Liu B."/>
            <person name="Ren X."/>
            <person name="Zheng H."/>
            <person name="Dong D."/>
            <person name="Cook K."/>
            <person name="Shan G."/>
            <person name="Zhang H."/>
            <person name="Kosiol C."/>
            <person name="Xie X."/>
            <person name="Lu Z."/>
            <person name="Zheng H."/>
            <person name="Li Y."/>
            <person name="Steiner C.C."/>
            <person name="Lam T.T."/>
            <person name="Lin S."/>
            <person name="Zhang Q."/>
            <person name="Li G."/>
            <person name="Tian J."/>
            <person name="Gong T."/>
            <person name="Liu H."/>
            <person name="Zhang D."/>
            <person name="Fang L."/>
            <person name="Ye C."/>
            <person name="Zhang J."/>
            <person name="Hu W."/>
            <person name="Xu A."/>
            <person name="Ren Y."/>
            <person name="Zhang G."/>
            <person name="Bruford M.W."/>
            <person name="Li Q."/>
            <person name="Ma L."/>
            <person name="Guo Y."/>
            <person name="An N."/>
            <person name="Hu Y."/>
            <person name="Zheng Y."/>
            <person name="Shi Y."/>
            <person name="Li Z."/>
            <person name="Liu Q."/>
            <person name="Chen Y."/>
            <person name="Zhao J."/>
            <person name="Qu N."/>
            <person name="Zhao S."/>
            <person name="Tian F."/>
            <person name="Wang X."/>
            <person name="Wang H."/>
            <person name="Xu L."/>
            <person name="Liu X."/>
            <person name="Vinar T."/>
            <person name="Wang Y."/>
            <person name="Lam T.W."/>
            <person name="Yiu S.M."/>
            <person name="Liu S."/>
            <person name="Zhang H."/>
            <person name="Li D."/>
            <person name="Huang Y."/>
            <person name="Wang X."/>
            <person name="Yang G."/>
            <person name="Jiang Z."/>
            <person name="Wang J."/>
            <person name="Qin N."/>
            <person name="Li L."/>
            <person name="Li J."/>
            <person name="Bolund L."/>
            <person name="Kristiansen K."/>
            <person name="Wong G.K."/>
            <person name="Olson M."/>
            <person name="Zhang X."/>
            <person name="Li S."/>
            <person name="Yang H."/>
            <person name="Wang J."/>
            <person name="Wang J."/>
        </authorList>
    </citation>
    <scope>NUCLEOTIDE SEQUENCE [LARGE SCALE GENOMIC DNA]</scope>
</reference>
<organism evidence="14">
    <name type="scientific">Ailuropoda melanoleuca</name>
    <name type="common">Giant panda</name>
    <dbReference type="NCBI Taxonomy" id="9646"/>
    <lineage>
        <taxon>Eukaryota</taxon>
        <taxon>Metazoa</taxon>
        <taxon>Chordata</taxon>
        <taxon>Craniata</taxon>
        <taxon>Vertebrata</taxon>
        <taxon>Euteleostomi</taxon>
        <taxon>Mammalia</taxon>
        <taxon>Eutheria</taxon>
        <taxon>Laurasiatheria</taxon>
        <taxon>Carnivora</taxon>
        <taxon>Caniformia</taxon>
        <taxon>Ursidae</taxon>
        <taxon>Ailuropoda</taxon>
    </lineage>
</organism>
<feature type="domain" description="C2H2-type" evidence="12">
    <location>
        <begin position="399"/>
        <end position="430"/>
    </location>
</feature>
<evidence type="ECO:0000256" key="2">
    <source>
        <dbReference type="ARBA" id="ARBA00022723"/>
    </source>
</evidence>
<evidence type="ECO:0000256" key="8">
    <source>
        <dbReference type="ARBA" id="ARBA00023163"/>
    </source>
</evidence>
<keyword evidence="9" id="KW-0539">Nucleus</keyword>
<feature type="domain" description="C2H2-type" evidence="12">
    <location>
        <begin position="515"/>
        <end position="542"/>
    </location>
</feature>
<dbReference type="CDD" id="cd07765">
    <property type="entry name" value="KRAB_A-box"/>
    <property type="match status" value="1"/>
</dbReference>
<evidence type="ECO:0000259" key="12">
    <source>
        <dbReference type="PROSITE" id="PS50157"/>
    </source>
</evidence>
<evidence type="ECO:0000313" key="14">
    <source>
        <dbReference type="EMBL" id="EFB29045.1"/>
    </source>
</evidence>
<dbReference type="PROSITE" id="PS50805">
    <property type="entry name" value="KRAB"/>
    <property type="match status" value="1"/>
</dbReference>
<evidence type="ECO:0000256" key="9">
    <source>
        <dbReference type="ARBA" id="ARBA00023242"/>
    </source>
</evidence>